<protein>
    <submittedName>
        <fullName evidence="1">Uncharacterized protein</fullName>
    </submittedName>
</protein>
<organism evidence="1 2">
    <name type="scientific">Didymodactylos carnosus</name>
    <dbReference type="NCBI Taxonomy" id="1234261"/>
    <lineage>
        <taxon>Eukaryota</taxon>
        <taxon>Metazoa</taxon>
        <taxon>Spiralia</taxon>
        <taxon>Gnathifera</taxon>
        <taxon>Rotifera</taxon>
        <taxon>Eurotatoria</taxon>
        <taxon>Bdelloidea</taxon>
        <taxon>Philodinida</taxon>
        <taxon>Philodinidae</taxon>
        <taxon>Didymodactylos</taxon>
    </lineage>
</organism>
<dbReference type="Proteomes" id="UP000682733">
    <property type="component" value="Unassembled WGS sequence"/>
</dbReference>
<feature type="non-terminal residue" evidence="1">
    <location>
        <position position="120"/>
    </location>
</feature>
<proteinExistence type="predicted"/>
<gene>
    <name evidence="1" type="ORF">TMI583_LOCUS48321</name>
</gene>
<dbReference type="PANTHER" id="PTHR45749:SF21">
    <property type="entry name" value="DUF4371 DOMAIN-CONTAINING PROTEIN"/>
    <property type="match status" value="1"/>
</dbReference>
<accession>A0A8S2XNC5</accession>
<dbReference type="PANTHER" id="PTHR45749">
    <property type="match status" value="1"/>
</dbReference>
<reference evidence="1" key="1">
    <citation type="submission" date="2021-02" db="EMBL/GenBank/DDBJ databases">
        <authorList>
            <person name="Nowell W R."/>
        </authorList>
    </citation>
    <scope>NUCLEOTIDE SEQUENCE</scope>
</reference>
<dbReference type="AlphaFoldDB" id="A0A8S2XNC5"/>
<feature type="non-terminal residue" evidence="1">
    <location>
        <position position="1"/>
    </location>
</feature>
<dbReference type="EMBL" id="CAJOBA010098019">
    <property type="protein sequence ID" value="CAF4510243.1"/>
    <property type="molecule type" value="Genomic_DNA"/>
</dbReference>
<comment type="caution">
    <text evidence="1">The sequence shown here is derived from an EMBL/GenBank/DDBJ whole genome shotgun (WGS) entry which is preliminary data.</text>
</comment>
<sequence>MLDKNLQQQEQQKVQMAKSNLEAVKILIDCVKYLSRQDITFRGHVEEEGNFYQLVQLLSKHNLVLKQWLNDVHNRPYKIMADSTPDSNRQDMLTIFVQFADDNLEPQERFVSIKELRLKT</sequence>
<evidence type="ECO:0000313" key="1">
    <source>
        <dbReference type="EMBL" id="CAF4510243.1"/>
    </source>
</evidence>
<evidence type="ECO:0000313" key="2">
    <source>
        <dbReference type="Proteomes" id="UP000682733"/>
    </source>
</evidence>
<name>A0A8S2XNC5_9BILA</name>